<comment type="caution">
    <text evidence="2">The sequence shown here is derived from an EMBL/GenBank/DDBJ whole genome shotgun (WGS) entry which is preliminary data.</text>
</comment>
<evidence type="ECO:0000256" key="1">
    <source>
        <dbReference type="SAM" id="MobiDB-lite"/>
    </source>
</evidence>
<protein>
    <submittedName>
        <fullName evidence="2">Uncharacterized protein</fullName>
    </submittedName>
</protein>
<name>A0A5B0MR41_PUCGR</name>
<reference evidence="2 3" key="1">
    <citation type="submission" date="2019-05" db="EMBL/GenBank/DDBJ databases">
        <title>Emergence of the Ug99 lineage of the wheat stem rust pathogen through somatic hybridization.</title>
        <authorList>
            <person name="Li F."/>
            <person name="Upadhyaya N.M."/>
            <person name="Sperschneider J."/>
            <person name="Matny O."/>
            <person name="Nguyen-Phuc H."/>
            <person name="Mago R."/>
            <person name="Raley C."/>
            <person name="Miller M.E."/>
            <person name="Silverstein K.A.T."/>
            <person name="Henningsen E."/>
            <person name="Hirsch C.D."/>
            <person name="Visser B."/>
            <person name="Pretorius Z.A."/>
            <person name="Steffenson B.J."/>
            <person name="Schwessinger B."/>
            <person name="Dodds P.N."/>
            <person name="Figueroa M."/>
        </authorList>
    </citation>
    <scope>NUCLEOTIDE SEQUENCE [LARGE SCALE GENOMIC DNA]</scope>
    <source>
        <strain evidence="2">21-0</strain>
    </source>
</reference>
<accession>A0A5B0MR41</accession>
<dbReference type="Proteomes" id="UP000324748">
    <property type="component" value="Unassembled WGS sequence"/>
</dbReference>
<feature type="compositionally biased region" description="Basic and acidic residues" evidence="1">
    <location>
        <begin position="54"/>
        <end position="72"/>
    </location>
</feature>
<dbReference type="AlphaFoldDB" id="A0A5B0MR41"/>
<organism evidence="2 3">
    <name type="scientific">Puccinia graminis f. sp. tritici</name>
    <dbReference type="NCBI Taxonomy" id="56615"/>
    <lineage>
        <taxon>Eukaryota</taxon>
        <taxon>Fungi</taxon>
        <taxon>Dikarya</taxon>
        <taxon>Basidiomycota</taxon>
        <taxon>Pucciniomycotina</taxon>
        <taxon>Pucciniomycetes</taxon>
        <taxon>Pucciniales</taxon>
        <taxon>Pucciniaceae</taxon>
        <taxon>Puccinia</taxon>
    </lineage>
</organism>
<feature type="region of interest" description="Disordered" evidence="1">
    <location>
        <begin position="36"/>
        <end position="72"/>
    </location>
</feature>
<proteinExistence type="predicted"/>
<dbReference type="EMBL" id="VSWC01000132">
    <property type="protein sequence ID" value="KAA1079395.1"/>
    <property type="molecule type" value="Genomic_DNA"/>
</dbReference>
<keyword evidence="3" id="KW-1185">Reference proteome</keyword>
<evidence type="ECO:0000313" key="2">
    <source>
        <dbReference type="EMBL" id="KAA1079395.1"/>
    </source>
</evidence>
<evidence type="ECO:0000313" key="3">
    <source>
        <dbReference type="Proteomes" id="UP000324748"/>
    </source>
</evidence>
<sequence>FDQTLLFNFLGLTPRLSPTNKGRKFITFEEKGFAAMEDEGESGHRGQQASCGQGEDKGEGTSAKTDKRVKVD</sequence>
<feature type="non-terminal residue" evidence="2">
    <location>
        <position position="1"/>
    </location>
</feature>
<gene>
    <name evidence="2" type="ORF">PGT21_010083</name>
</gene>